<dbReference type="GO" id="GO:0016020">
    <property type="term" value="C:membrane"/>
    <property type="evidence" value="ECO:0007669"/>
    <property type="project" value="UniProtKB-SubCell"/>
</dbReference>
<dbReference type="AlphaFoldDB" id="A0AAD5U4K4"/>
<evidence type="ECO:0000256" key="4">
    <source>
        <dbReference type="ARBA" id="ARBA00023136"/>
    </source>
</evidence>
<gene>
    <name evidence="7" type="ORF">HK099_002242</name>
</gene>
<dbReference type="Proteomes" id="UP001211065">
    <property type="component" value="Unassembled WGS sequence"/>
</dbReference>
<organism evidence="7 8">
    <name type="scientific">Clydaea vesicula</name>
    <dbReference type="NCBI Taxonomy" id="447962"/>
    <lineage>
        <taxon>Eukaryota</taxon>
        <taxon>Fungi</taxon>
        <taxon>Fungi incertae sedis</taxon>
        <taxon>Chytridiomycota</taxon>
        <taxon>Chytridiomycota incertae sedis</taxon>
        <taxon>Chytridiomycetes</taxon>
        <taxon>Lobulomycetales</taxon>
        <taxon>Lobulomycetaceae</taxon>
        <taxon>Clydaea</taxon>
    </lineage>
</organism>
<evidence type="ECO:0008006" key="9">
    <source>
        <dbReference type="Google" id="ProtNLM"/>
    </source>
</evidence>
<comment type="caution">
    <text evidence="7">The sequence shown here is derived from an EMBL/GenBank/DDBJ whole genome shotgun (WGS) entry which is preliminary data.</text>
</comment>
<evidence type="ECO:0000313" key="7">
    <source>
        <dbReference type="EMBL" id="KAJ3222488.1"/>
    </source>
</evidence>
<evidence type="ECO:0000256" key="5">
    <source>
        <dbReference type="PROSITE-ProRule" id="PRU00282"/>
    </source>
</evidence>
<sequence>MDVEKALKRALGGGLAAMRTVMNYQYKNGGSARGTFHLLYNEGGIRRFYRGVAPALLQGPLSRFGDTAANAGVLALLGSSPVTNDLPVAVKTVFASFASASFRIFLTPIDTVKTILQTTGKEGLTVLRQRIKVNGPTTLWYGALASATATFVGHYPWFATYNYMQENLPQFGNKLQHKLARNAVIGFTASITSDCISNSVRVVKTYRQTHSVKVSYPQAVKDVIAKDGVIGLFGRGLQTRILANGLQGE</sequence>
<comment type="subcellular location">
    <subcellularLocation>
        <location evidence="1">Membrane</location>
        <topology evidence="1">Multi-pass membrane protein</topology>
    </subcellularLocation>
</comment>
<reference evidence="7" key="1">
    <citation type="submission" date="2020-05" db="EMBL/GenBank/DDBJ databases">
        <title>Phylogenomic resolution of chytrid fungi.</title>
        <authorList>
            <person name="Stajich J.E."/>
            <person name="Amses K."/>
            <person name="Simmons R."/>
            <person name="Seto K."/>
            <person name="Myers J."/>
            <person name="Bonds A."/>
            <person name="Quandt C.A."/>
            <person name="Barry K."/>
            <person name="Liu P."/>
            <person name="Grigoriev I."/>
            <person name="Longcore J.E."/>
            <person name="James T.Y."/>
        </authorList>
    </citation>
    <scope>NUCLEOTIDE SEQUENCE</scope>
    <source>
        <strain evidence="7">JEL0476</strain>
    </source>
</reference>
<evidence type="ECO:0000313" key="8">
    <source>
        <dbReference type="Proteomes" id="UP001211065"/>
    </source>
</evidence>
<keyword evidence="8" id="KW-1185">Reference proteome</keyword>
<keyword evidence="4 5" id="KW-0472">Membrane</keyword>
<dbReference type="Pfam" id="PF00153">
    <property type="entry name" value="Mito_carr"/>
    <property type="match status" value="2"/>
</dbReference>
<dbReference type="PANTHER" id="PTHR47567">
    <property type="entry name" value="MITOCHONDRIAL SUBSTRATE/SOLUTE CARRIER"/>
    <property type="match status" value="1"/>
</dbReference>
<keyword evidence="6" id="KW-0813">Transport</keyword>
<accession>A0AAD5U4K4</accession>
<comment type="similarity">
    <text evidence="6">Belongs to the mitochondrial carrier (TC 2.A.29) family.</text>
</comment>
<evidence type="ECO:0000256" key="6">
    <source>
        <dbReference type="RuleBase" id="RU000488"/>
    </source>
</evidence>
<keyword evidence="3" id="KW-1133">Transmembrane helix</keyword>
<keyword evidence="2 5" id="KW-0812">Transmembrane</keyword>
<name>A0AAD5U4K4_9FUNG</name>
<feature type="repeat" description="Solcar" evidence="5">
    <location>
        <begin position="86"/>
        <end position="167"/>
    </location>
</feature>
<proteinExistence type="inferred from homology"/>
<dbReference type="InterPro" id="IPR023395">
    <property type="entry name" value="MCP_dom_sf"/>
</dbReference>
<evidence type="ECO:0000256" key="2">
    <source>
        <dbReference type="ARBA" id="ARBA00022692"/>
    </source>
</evidence>
<dbReference type="PANTHER" id="PTHR47567:SF1">
    <property type="entry name" value="NAD-DEPENDENT EPIMERASE_DEHYDRATASE DOMAIN-CONTAINING PROTEIN"/>
    <property type="match status" value="1"/>
</dbReference>
<dbReference type="Gene3D" id="1.50.40.10">
    <property type="entry name" value="Mitochondrial carrier domain"/>
    <property type="match status" value="1"/>
</dbReference>
<evidence type="ECO:0000256" key="1">
    <source>
        <dbReference type="ARBA" id="ARBA00004141"/>
    </source>
</evidence>
<dbReference type="InterPro" id="IPR018108">
    <property type="entry name" value="MCP_transmembrane"/>
</dbReference>
<protein>
    <recommendedName>
        <fullName evidence="9">Mitochondrial carrier protein</fullName>
    </recommendedName>
</protein>
<dbReference type="PROSITE" id="PS50920">
    <property type="entry name" value="SOLCAR"/>
    <property type="match status" value="1"/>
</dbReference>
<dbReference type="SUPFAM" id="SSF103506">
    <property type="entry name" value="Mitochondrial carrier"/>
    <property type="match status" value="1"/>
</dbReference>
<evidence type="ECO:0000256" key="3">
    <source>
        <dbReference type="ARBA" id="ARBA00022989"/>
    </source>
</evidence>
<dbReference type="EMBL" id="JADGJW010000173">
    <property type="protein sequence ID" value="KAJ3222488.1"/>
    <property type="molecule type" value="Genomic_DNA"/>
</dbReference>